<evidence type="ECO:0000256" key="8">
    <source>
        <dbReference type="ARBA" id="ARBA00022989"/>
    </source>
</evidence>
<dbReference type="OrthoDB" id="1470350at2759"/>
<dbReference type="AlphaFoldDB" id="A0A084AJC9"/>
<dbReference type="GO" id="GO:0016020">
    <property type="term" value="C:membrane"/>
    <property type="evidence" value="ECO:0007669"/>
    <property type="project" value="UniProtKB-SubCell"/>
</dbReference>
<evidence type="ECO:0000313" key="18">
    <source>
        <dbReference type="Proteomes" id="UP000028045"/>
    </source>
</evidence>
<comment type="cofactor">
    <cofactor evidence="1 13">
        <name>heme</name>
        <dbReference type="ChEBI" id="CHEBI:30413"/>
    </cofactor>
</comment>
<accession>A0A084AJC9</accession>
<feature type="compositionally biased region" description="Low complexity" evidence="15">
    <location>
        <begin position="889"/>
        <end position="902"/>
    </location>
</feature>
<dbReference type="InterPro" id="IPR036396">
    <property type="entry name" value="Cyt_P450_sf"/>
</dbReference>
<dbReference type="GO" id="GO:0004497">
    <property type="term" value="F:monooxygenase activity"/>
    <property type="evidence" value="ECO:0007669"/>
    <property type="project" value="UniProtKB-KW"/>
</dbReference>
<dbReference type="GO" id="GO:1902181">
    <property type="term" value="P:verruculogen biosynthetic process"/>
    <property type="evidence" value="ECO:0007669"/>
    <property type="project" value="UniProtKB-ARBA"/>
</dbReference>
<dbReference type="GO" id="GO:0020037">
    <property type="term" value="F:heme binding"/>
    <property type="evidence" value="ECO:0007669"/>
    <property type="project" value="InterPro"/>
</dbReference>
<dbReference type="FunFam" id="1.10.630.10:FF:000063">
    <property type="entry name" value="Cytochrome P450 monooxygenase"/>
    <property type="match status" value="1"/>
</dbReference>
<evidence type="ECO:0000313" key="17">
    <source>
        <dbReference type="EMBL" id="KEY65408.1"/>
    </source>
</evidence>
<dbReference type="PANTHER" id="PTHR24305:SF237">
    <property type="entry name" value="CYTOCHROME P450 MONOOXYGENASE ATNE-RELATED"/>
    <property type="match status" value="1"/>
</dbReference>
<comment type="pathway">
    <text evidence="3">Mycotoxin biosynthesis.</text>
</comment>
<feature type="compositionally biased region" description="Low complexity" evidence="15">
    <location>
        <begin position="966"/>
        <end position="987"/>
    </location>
</feature>
<feature type="compositionally biased region" description="Polar residues" evidence="15">
    <location>
        <begin position="798"/>
        <end position="832"/>
    </location>
</feature>
<evidence type="ECO:0000256" key="6">
    <source>
        <dbReference type="ARBA" id="ARBA00022692"/>
    </source>
</evidence>
<feature type="compositionally biased region" description="Low complexity" evidence="15">
    <location>
        <begin position="689"/>
        <end position="710"/>
    </location>
</feature>
<gene>
    <name evidence="17" type="ORF">S7711_04306</name>
</gene>
<protein>
    <submittedName>
        <fullName evidence="17">Uncharacterized protein</fullName>
    </submittedName>
</protein>
<evidence type="ECO:0000256" key="5">
    <source>
        <dbReference type="ARBA" id="ARBA00022617"/>
    </source>
</evidence>
<dbReference type="Pfam" id="PF00067">
    <property type="entry name" value="p450"/>
    <property type="match status" value="1"/>
</dbReference>
<dbReference type="SUPFAM" id="SSF48264">
    <property type="entry name" value="Cytochrome P450"/>
    <property type="match status" value="1"/>
</dbReference>
<feature type="compositionally biased region" description="Low complexity" evidence="15">
    <location>
        <begin position="835"/>
        <end position="848"/>
    </location>
</feature>
<keyword evidence="5 13" id="KW-0349">Heme</keyword>
<evidence type="ECO:0000256" key="4">
    <source>
        <dbReference type="ARBA" id="ARBA00010617"/>
    </source>
</evidence>
<evidence type="ECO:0000256" key="2">
    <source>
        <dbReference type="ARBA" id="ARBA00004370"/>
    </source>
</evidence>
<feature type="compositionally biased region" description="Polar residues" evidence="15">
    <location>
        <begin position="781"/>
        <end position="790"/>
    </location>
</feature>
<feature type="compositionally biased region" description="Low complexity" evidence="15">
    <location>
        <begin position="1008"/>
        <end position="1018"/>
    </location>
</feature>
<evidence type="ECO:0000256" key="14">
    <source>
        <dbReference type="SAM" id="Coils"/>
    </source>
</evidence>
<keyword evidence="11" id="KW-0503">Monooxygenase</keyword>
<dbReference type="HOGENOM" id="CLU_008981_0_0_1"/>
<comment type="similarity">
    <text evidence="4">Belongs to the cytochrome P450 family.</text>
</comment>
<dbReference type="GO" id="GO:0016705">
    <property type="term" value="F:oxidoreductase activity, acting on paired donors, with incorporation or reduction of molecular oxygen"/>
    <property type="evidence" value="ECO:0007669"/>
    <property type="project" value="InterPro"/>
</dbReference>
<evidence type="ECO:0000256" key="12">
    <source>
        <dbReference type="ARBA" id="ARBA00023136"/>
    </source>
</evidence>
<keyword evidence="9" id="KW-0560">Oxidoreductase</keyword>
<proteinExistence type="inferred from homology"/>
<evidence type="ECO:0000256" key="3">
    <source>
        <dbReference type="ARBA" id="ARBA00004685"/>
    </source>
</evidence>
<feature type="compositionally biased region" description="Polar residues" evidence="15">
    <location>
        <begin position="955"/>
        <end position="965"/>
    </location>
</feature>
<evidence type="ECO:0000256" key="7">
    <source>
        <dbReference type="ARBA" id="ARBA00022723"/>
    </source>
</evidence>
<dbReference type="InterPro" id="IPR001128">
    <property type="entry name" value="Cyt_P450"/>
</dbReference>
<keyword evidence="18" id="KW-1185">Reference proteome</keyword>
<feature type="compositionally biased region" description="Polar residues" evidence="15">
    <location>
        <begin position="855"/>
        <end position="883"/>
    </location>
</feature>
<comment type="subcellular location">
    <subcellularLocation>
        <location evidence="2">Membrane</location>
    </subcellularLocation>
</comment>
<keyword evidence="14" id="KW-0175">Coiled coil</keyword>
<evidence type="ECO:0000256" key="16">
    <source>
        <dbReference type="SAM" id="Phobius"/>
    </source>
</evidence>
<dbReference type="Proteomes" id="UP000028045">
    <property type="component" value="Unassembled WGS sequence"/>
</dbReference>
<name>A0A084AJC9_STACB</name>
<dbReference type="InterPro" id="IPR002401">
    <property type="entry name" value="Cyt_P450_E_grp-I"/>
</dbReference>
<dbReference type="EMBL" id="KL648705">
    <property type="protein sequence ID" value="KEY65408.1"/>
    <property type="molecule type" value="Genomic_DNA"/>
</dbReference>
<dbReference type="PANTHER" id="PTHR24305">
    <property type="entry name" value="CYTOCHROME P450"/>
    <property type="match status" value="1"/>
</dbReference>
<feature type="compositionally biased region" description="Low complexity" evidence="15">
    <location>
        <begin position="933"/>
        <end position="954"/>
    </location>
</feature>
<keyword evidence="12 16" id="KW-0472">Membrane</keyword>
<dbReference type="InterPro" id="IPR017972">
    <property type="entry name" value="Cyt_P450_CS"/>
</dbReference>
<feature type="compositionally biased region" description="Polar residues" evidence="15">
    <location>
        <begin position="524"/>
        <end position="542"/>
    </location>
</feature>
<feature type="region of interest" description="Disordered" evidence="15">
    <location>
        <begin position="516"/>
        <end position="542"/>
    </location>
</feature>
<evidence type="ECO:0000256" key="11">
    <source>
        <dbReference type="ARBA" id="ARBA00023033"/>
    </source>
</evidence>
<keyword evidence="10 13" id="KW-0408">Iron</keyword>
<evidence type="ECO:0000256" key="15">
    <source>
        <dbReference type="SAM" id="MobiDB-lite"/>
    </source>
</evidence>
<feature type="compositionally biased region" description="Polar residues" evidence="15">
    <location>
        <begin position="724"/>
        <end position="733"/>
    </location>
</feature>
<evidence type="ECO:0000256" key="10">
    <source>
        <dbReference type="ARBA" id="ARBA00023004"/>
    </source>
</evidence>
<organism evidence="17 18">
    <name type="scientific">Stachybotrys chartarum (strain CBS 109288 / IBT 7711)</name>
    <name type="common">Toxic black mold</name>
    <name type="synonym">Stilbospora chartarum</name>
    <dbReference type="NCBI Taxonomy" id="1280523"/>
    <lineage>
        <taxon>Eukaryota</taxon>
        <taxon>Fungi</taxon>
        <taxon>Dikarya</taxon>
        <taxon>Ascomycota</taxon>
        <taxon>Pezizomycotina</taxon>
        <taxon>Sordariomycetes</taxon>
        <taxon>Hypocreomycetidae</taxon>
        <taxon>Hypocreales</taxon>
        <taxon>Stachybotryaceae</taxon>
        <taxon>Stachybotrys</taxon>
    </lineage>
</organism>
<keyword evidence="6 16" id="KW-0812">Transmembrane</keyword>
<feature type="coiled-coil region" evidence="14">
    <location>
        <begin position="606"/>
        <end position="633"/>
    </location>
</feature>
<sequence length="1134" mass="121203">MTSSFGHVLAWLGVLAGAAVVYVVSVIIYRLFFHPLAKYPGPLLAKLTDAYQLYHAYKGDRHLEFHRMHEKYGRVVRFGPNSLSFNTNSALKDIYGFRSNVRKAEFYNAFVHPTANTHNTRDKEVHARKRRVLAHAFSDSAMKEMQRYILGNIRTFCEQIGLQDGGGDAKGWTRARNMSHWCNYLAMDILGDLSFGKAFHMLESPDNRFALELVEAATTRHLICGTMPVVDRLNIDKLLFPKLAAGRARYMAYSKGQLSERTKLGEETDRRDFFYYLLKARDPETGQGFTTPELWSESNLLIIAGSDTTSTAMAATLFYLVRNQHALQRATEEVRAKFKDVEQIVHGAELGSCHYLRACIDEAMRLSPSVGGILPREVLPGGITVDGHTLPAGTVIGTPHYAIHHNEAYFPSAYSYVPERWLSGAVNPLTGRATSEADLATAHSAFCPFSVGPRGCIGKGMAYAEMMTTIARTVFLYDLRKAVGVEDPGEGRPGRGWGRHRASEFQLIDTFTSAKNDNCRFEHPSNSGPRPQTSNRFASGGNAQNGLEKYSISLETLEKDLTIEKPQWILSAYAPGRGCPDQLFGGYPREQSFEEMRLHYMMGKTAGNEQQALNEAQQLYHNAEEQIQNALRNLPQAAQFVLDAENRHPNRIDICNQGTQGAPFGEFAVGKRSLPAASGSSQANPFGTPASNPFGAPASAPGSAFGQPSALGQRASPFGAPSFGQPSQPVSSLNPQQQSPFGQPSQGNSSFGSGPQPTPAFGQPSTLGAKPNPFGTPAFGQPSQLGSQAPTGAPAFGQPSQPGSQGTAFGQPSQLGQKPNPFASTTNSTTSPFGAAATNAAPNSALANPFGSPAGATSSPFGAAGNNTASPSPFGAASTTNASPFGAVTNSNTNAAAPASNPFGSANPPQSNAQSPFGNKSNQTQASPSPFGQPAQSASPFAQATTSSASPFAANQNSAASTNPFGQPQQQAGGLSALQGQQQPSGGFPATNGAGPFQQAAANPFGTQPAQPAQPQQASANTGHSGPYPPGSTKQHPPIESYSSRGMDGRLTMFKGQPVVYKGNKPGVRGFDGSWHGIWFPNGPPAYSRDTELPAEEYDEKSKAQWAAFAQTGKFTDGLLPELPPPRELTTWDF</sequence>
<dbReference type="CDD" id="cd23954">
    <property type="entry name" value="AMO1_CTD"/>
    <property type="match status" value="1"/>
</dbReference>
<evidence type="ECO:0000256" key="13">
    <source>
        <dbReference type="PIRSR" id="PIRSR602401-1"/>
    </source>
</evidence>
<reference evidence="17 18" key="1">
    <citation type="journal article" date="2014" name="BMC Genomics">
        <title>Comparative genome sequencing reveals chemotype-specific gene clusters in the toxigenic black mold Stachybotrys.</title>
        <authorList>
            <person name="Semeiks J."/>
            <person name="Borek D."/>
            <person name="Otwinowski Z."/>
            <person name="Grishin N.V."/>
        </authorList>
    </citation>
    <scope>NUCLEOTIDE SEQUENCE [LARGE SCALE GENOMIC DNA]</scope>
    <source>
        <strain evidence="18">CBS 109288 / IBT 7711</strain>
    </source>
</reference>
<dbReference type="PROSITE" id="PS00086">
    <property type="entry name" value="CYTOCHROME_P450"/>
    <property type="match status" value="1"/>
</dbReference>
<dbReference type="GO" id="GO:0005506">
    <property type="term" value="F:iron ion binding"/>
    <property type="evidence" value="ECO:0007669"/>
    <property type="project" value="InterPro"/>
</dbReference>
<dbReference type="PRINTS" id="PR00385">
    <property type="entry name" value="P450"/>
</dbReference>
<evidence type="ECO:0000256" key="1">
    <source>
        <dbReference type="ARBA" id="ARBA00001971"/>
    </source>
</evidence>
<feature type="transmembrane region" description="Helical" evidence="16">
    <location>
        <begin position="9"/>
        <end position="32"/>
    </location>
</feature>
<feature type="compositionally biased region" description="Low complexity" evidence="15">
    <location>
        <begin position="734"/>
        <end position="750"/>
    </location>
</feature>
<feature type="region of interest" description="Disordered" evidence="15">
    <location>
        <begin position="675"/>
        <end position="1049"/>
    </location>
</feature>
<dbReference type="PRINTS" id="PR00463">
    <property type="entry name" value="EP450I"/>
</dbReference>
<dbReference type="CDD" id="cd11061">
    <property type="entry name" value="CYP67-like"/>
    <property type="match status" value="1"/>
</dbReference>
<feature type="compositionally biased region" description="Polar residues" evidence="15">
    <location>
        <begin position="903"/>
        <end position="930"/>
    </location>
</feature>
<dbReference type="InterPro" id="IPR050121">
    <property type="entry name" value="Cytochrome_P450_monoxygenase"/>
</dbReference>
<keyword evidence="8 16" id="KW-1133">Transmembrane helix</keyword>
<evidence type="ECO:0000256" key="9">
    <source>
        <dbReference type="ARBA" id="ARBA00023002"/>
    </source>
</evidence>
<keyword evidence="7 13" id="KW-0479">Metal-binding</keyword>
<dbReference type="Gene3D" id="1.10.630.10">
    <property type="entry name" value="Cytochrome P450"/>
    <property type="match status" value="1"/>
</dbReference>
<feature type="binding site" description="axial binding residue" evidence="13">
    <location>
        <position position="456"/>
    </location>
    <ligand>
        <name>heme</name>
        <dbReference type="ChEBI" id="CHEBI:30413"/>
    </ligand>
    <ligandPart>
        <name>Fe</name>
        <dbReference type="ChEBI" id="CHEBI:18248"/>
    </ligandPart>
</feature>